<dbReference type="OrthoDB" id="5243635at2"/>
<dbReference type="InterPro" id="IPR050832">
    <property type="entry name" value="Bact_Acetyltransf"/>
</dbReference>
<proteinExistence type="predicted"/>
<dbReference type="AlphaFoldDB" id="A0A5R8YKU7"/>
<dbReference type="GO" id="GO:0016747">
    <property type="term" value="F:acyltransferase activity, transferring groups other than amino-acyl groups"/>
    <property type="evidence" value="ECO:0007669"/>
    <property type="project" value="InterPro"/>
</dbReference>
<dbReference type="InterPro" id="IPR000182">
    <property type="entry name" value="GNAT_dom"/>
</dbReference>
<reference evidence="4" key="1">
    <citation type="submission" date="2019-05" db="EMBL/GenBank/DDBJ databases">
        <title>Isolation, diversity and antifungal activity of Actinobacteria from wheat.</title>
        <authorList>
            <person name="Yu B."/>
        </authorList>
    </citation>
    <scope>NUCLEOTIDE SEQUENCE [LARGE SCALE GENOMIC DNA]</scope>
    <source>
        <strain evidence="4">NEAU-HEGS1-5</strain>
    </source>
</reference>
<evidence type="ECO:0000256" key="2">
    <source>
        <dbReference type="ARBA" id="ARBA00023315"/>
    </source>
</evidence>
<dbReference type="PROSITE" id="PS51186">
    <property type="entry name" value="GNAT"/>
    <property type="match status" value="1"/>
</dbReference>
<evidence type="ECO:0000256" key="1">
    <source>
        <dbReference type="ARBA" id="ARBA00022679"/>
    </source>
</evidence>
<keyword evidence="2" id="KW-0012">Acyltransferase</keyword>
<dbReference type="PANTHER" id="PTHR43877">
    <property type="entry name" value="AMINOALKYLPHOSPHONATE N-ACETYLTRANSFERASE-RELATED-RELATED"/>
    <property type="match status" value="1"/>
</dbReference>
<keyword evidence="1" id="KW-0808">Transferase</keyword>
<evidence type="ECO:0000259" key="3">
    <source>
        <dbReference type="PROSITE" id="PS51186"/>
    </source>
</evidence>
<dbReference type="SUPFAM" id="SSF55729">
    <property type="entry name" value="Acyl-CoA N-acyltransferases (Nat)"/>
    <property type="match status" value="1"/>
</dbReference>
<organism evidence="4 5">
    <name type="scientific">Microbispora triticiradicis</name>
    <dbReference type="NCBI Taxonomy" id="2200763"/>
    <lineage>
        <taxon>Bacteria</taxon>
        <taxon>Bacillati</taxon>
        <taxon>Actinomycetota</taxon>
        <taxon>Actinomycetes</taxon>
        <taxon>Streptosporangiales</taxon>
        <taxon>Streptosporangiaceae</taxon>
        <taxon>Microbispora</taxon>
    </lineage>
</organism>
<dbReference type="CDD" id="cd04301">
    <property type="entry name" value="NAT_SF"/>
    <property type="match status" value="1"/>
</dbReference>
<accession>A0A5R8YKU7</accession>
<dbReference type="Proteomes" id="UP000309033">
    <property type="component" value="Unassembled WGS sequence"/>
</dbReference>
<feature type="domain" description="N-acetyltransferase" evidence="3">
    <location>
        <begin position="2"/>
        <end position="166"/>
    </location>
</feature>
<dbReference type="EMBL" id="VANP01000015">
    <property type="protein sequence ID" value="TLP53645.1"/>
    <property type="molecule type" value="Genomic_DNA"/>
</dbReference>
<evidence type="ECO:0000313" key="4">
    <source>
        <dbReference type="EMBL" id="TLP53645.1"/>
    </source>
</evidence>
<dbReference type="Pfam" id="PF00583">
    <property type="entry name" value="Acetyltransf_1"/>
    <property type="match status" value="1"/>
</dbReference>
<dbReference type="InterPro" id="IPR016181">
    <property type="entry name" value="Acyl_CoA_acyltransferase"/>
</dbReference>
<name>A0A5R8YKU7_9ACTN</name>
<keyword evidence="5" id="KW-1185">Reference proteome</keyword>
<dbReference type="Gene3D" id="3.40.630.30">
    <property type="match status" value="1"/>
</dbReference>
<evidence type="ECO:0000313" key="5">
    <source>
        <dbReference type="Proteomes" id="UP000309033"/>
    </source>
</evidence>
<protein>
    <submittedName>
        <fullName evidence="4">GNAT family N-acetyltransferase</fullName>
    </submittedName>
</protein>
<comment type="caution">
    <text evidence="4">The sequence shown here is derived from an EMBL/GenBank/DDBJ whole genome shotgun (WGS) entry which is preliminary data.</text>
</comment>
<sequence>MLTVTEATPEDGDVVGEIHAESWQAVYVGFFSPEFAAEAIRHRRGKWRDVLLQKRDTVLLGALDGRPLAFTYFGSSPARPEAAEIFGCYAHPDGWGTGVANALMAATLRRIGEQGFGRAHLWTLRDTPQARRFYRKSGFTESGAIRDHDFGDGNPIEQVEYELSLP</sequence>
<gene>
    <name evidence="4" type="ORF">FED44_29155</name>
</gene>